<proteinExistence type="predicted"/>
<dbReference type="AlphaFoldDB" id="A0AAU7BSD0"/>
<evidence type="ECO:0000313" key="2">
    <source>
        <dbReference type="EMBL" id="XBG61217.1"/>
    </source>
</evidence>
<dbReference type="InterPro" id="IPR043744">
    <property type="entry name" value="DUF5689"/>
</dbReference>
<reference evidence="2" key="1">
    <citation type="submission" date="2024-05" db="EMBL/GenBank/DDBJ databases">
        <title>Pontimicrobium maritimus sp. nov., isolated form sea water.</title>
        <authorList>
            <person name="Muhammad N."/>
            <person name="Vuong T.Q."/>
            <person name="Han H.L."/>
            <person name="Kim S.-G."/>
        </authorList>
    </citation>
    <scope>NUCLEOTIDE SEQUENCE</scope>
    <source>
        <strain evidence="2">SW4</strain>
    </source>
</reference>
<protein>
    <submittedName>
        <fullName evidence="2">DUF5689 domain-containing protein</fullName>
    </submittedName>
</protein>
<sequence>MKNIISQTMKYEVFTESKKNRPMSKFNRILTLIMVTVATLAMVSCVQDDDFTVPTSLGDENNQGLAALLSSSATPMTIAELKDQFVFRQATEIVSDVYVKGYVSSSDATGNFYKEFFIQDHPTNPTSALKVVLNLTDSYNQFNFGREVYINLKGLYLGETRSGDDVIGIGGKPSDDGEEIEEITANQIPKHVFRSEVTETISPKVLTFSQINDSHVGMFVMVENVQFPNSLQGESYVDESDDFDTSRMMESCEGFSYVNFPLETSSFASFKNVILTTDAGGTIAGVISKTFNGSNIVMVLNSLDDVNLTDSKCTPLNINDFDVIYEEDFDAAVDNTNLDLPGWTNFAEVGGELWTEQVFSGNGYAEFSGYFTGDDVNIGWLVSPGINMDAQDNEFLNFQTAQHHLDSPDNTLEVFVSTDFNGTDVLAATWQPIEANLAKQSDSWYSFQDSGLIDISSYTGTLYVAFKVTGSGTDTQLDGAYHVEDFRVLGTN</sequence>
<dbReference type="EMBL" id="CP157199">
    <property type="protein sequence ID" value="XBG61217.1"/>
    <property type="molecule type" value="Genomic_DNA"/>
</dbReference>
<evidence type="ECO:0000259" key="1">
    <source>
        <dbReference type="Pfam" id="PF18942"/>
    </source>
</evidence>
<organism evidence="2">
    <name type="scientific">Pontimicrobium sp. SW4</name>
    <dbReference type="NCBI Taxonomy" id="3153519"/>
    <lineage>
        <taxon>Bacteria</taxon>
        <taxon>Pseudomonadati</taxon>
        <taxon>Bacteroidota</taxon>
        <taxon>Flavobacteriia</taxon>
        <taxon>Flavobacteriales</taxon>
        <taxon>Flavobacteriaceae</taxon>
        <taxon>Pontimicrobium</taxon>
    </lineage>
</organism>
<name>A0AAU7BSD0_9FLAO</name>
<feature type="domain" description="DUF5689" evidence="1">
    <location>
        <begin position="74"/>
        <end position="306"/>
    </location>
</feature>
<accession>A0AAU7BSD0</accession>
<dbReference type="Pfam" id="PF18942">
    <property type="entry name" value="DUF5689"/>
    <property type="match status" value="1"/>
</dbReference>
<dbReference type="RefSeq" id="WP_347923597.1">
    <property type="nucleotide sequence ID" value="NZ_CP157199.1"/>
</dbReference>
<gene>
    <name evidence="2" type="ORF">ABGB03_15290</name>
</gene>